<organism evidence="2 3">
    <name type="scientific">Rhodothermus profundi</name>
    <dbReference type="NCBI Taxonomy" id="633813"/>
    <lineage>
        <taxon>Bacteria</taxon>
        <taxon>Pseudomonadati</taxon>
        <taxon>Rhodothermota</taxon>
        <taxon>Rhodothermia</taxon>
        <taxon>Rhodothermales</taxon>
        <taxon>Rhodothermaceae</taxon>
        <taxon>Rhodothermus</taxon>
    </lineage>
</organism>
<dbReference type="RefSeq" id="WP_072715553.1">
    <property type="nucleotide sequence ID" value="NZ_FRAU01000005.1"/>
</dbReference>
<feature type="transmembrane region" description="Helical" evidence="1">
    <location>
        <begin position="328"/>
        <end position="351"/>
    </location>
</feature>
<dbReference type="Proteomes" id="UP000185812">
    <property type="component" value="Unassembled WGS sequence"/>
</dbReference>
<dbReference type="AlphaFoldDB" id="A0A1M6UI84"/>
<evidence type="ECO:0000256" key="1">
    <source>
        <dbReference type="SAM" id="Phobius"/>
    </source>
</evidence>
<dbReference type="EMBL" id="FRAU01000005">
    <property type="protein sequence ID" value="SHK68887.1"/>
    <property type="molecule type" value="Genomic_DNA"/>
</dbReference>
<dbReference type="OrthoDB" id="9811974at2"/>
<keyword evidence="1" id="KW-0472">Membrane</keyword>
<protein>
    <recommendedName>
        <fullName evidence="4">NnrS protein</fullName>
    </recommendedName>
</protein>
<feature type="transmembrane region" description="Helical" evidence="1">
    <location>
        <begin position="117"/>
        <end position="137"/>
    </location>
</feature>
<keyword evidence="1" id="KW-1133">Transmembrane helix</keyword>
<feature type="transmembrane region" description="Helical" evidence="1">
    <location>
        <begin position="93"/>
        <end position="110"/>
    </location>
</feature>
<reference evidence="3" key="1">
    <citation type="submission" date="2016-11" db="EMBL/GenBank/DDBJ databases">
        <authorList>
            <person name="Varghese N."/>
            <person name="Submissions S."/>
        </authorList>
    </citation>
    <scope>NUCLEOTIDE SEQUENCE [LARGE SCALE GENOMIC DNA]</scope>
    <source>
        <strain evidence="3">DSM 22212</strain>
    </source>
</reference>
<feature type="transmembrane region" description="Helical" evidence="1">
    <location>
        <begin position="70"/>
        <end position="87"/>
    </location>
</feature>
<keyword evidence="3" id="KW-1185">Reference proteome</keyword>
<sequence length="365" mass="40048">MKHFLHRLPLLVPGVVALLAGLAAGVERLGWQLGQQVWWGTLHGLLMVPGFFGTLISLERAVALDRREGYVVPAAFGGGALLILMGSTWAGPLLLILASLGLVGMLNVAWRRQRHLSLQVMAAGALALLVGTVAWAAGQPASLVTPWWMAFLVLTIAGERLELSRILLHDAQVARRFLGIVGLLGLGLGLTFVQGTLAWRLTGAALLLLMLWLLRYDIARYTVRQRGLTRFIAWCLLSGYGWLGVGGFIMLVYGQLMAGPWYDAALHSIFVGFVFSMVFGHAPIIFPAVLGVPVAYRSFFYGHLVLLHGGLLMRVIGDVTEMLVWRRWGGLVNALAILVFLMVTLGTTWAAHRRTRTQTHRDRYA</sequence>
<dbReference type="STRING" id="633813.SAMN04488087_1717"/>
<feature type="transmembrane region" description="Helical" evidence="1">
    <location>
        <begin position="39"/>
        <end position="58"/>
    </location>
</feature>
<evidence type="ECO:0008006" key="4">
    <source>
        <dbReference type="Google" id="ProtNLM"/>
    </source>
</evidence>
<proteinExistence type="predicted"/>
<accession>A0A1M6UI84</accession>
<evidence type="ECO:0000313" key="3">
    <source>
        <dbReference type="Proteomes" id="UP000185812"/>
    </source>
</evidence>
<feature type="transmembrane region" description="Helical" evidence="1">
    <location>
        <begin position="143"/>
        <end position="161"/>
    </location>
</feature>
<gene>
    <name evidence="2" type="ORF">SAMN04488087_1717</name>
</gene>
<evidence type="ECO:0000313" key="2">
    <source>
        <dbReference type="EMBL" id="SHK68887.1"/>
    </source>
</evidence>
<feature type="transmembrane region" description="Helical" evidence="1">
    <location>
        <begin position="265"/>
        <end position="286"/>
    </location>
</feature>
<feature type="transmembrane region" description="Helical" evidence="1">
    <location>
        <begin position="298"/>
        <end position="316"/>
    </location>
</feature>
<feature type="transmembrane region" description="Helical" evidence="1">
    <location>
        <begin position="199"/>
        <end position="219"/>
    </location>
</feature>
<name>A0A1M6UI84_9BACT</name>
<keyword evidence="1" id="KW-0812">Transmembrane</keyword>
<feature type="transmembrane region" description="Helical" evidence="1">
    <location>
        <begin position="231"/>
        <end position="253"/>
    </location>
</feature>
<feature type="transmembrane region" description="Helical" evidence="1">
    <location>
        <begin position="173"/>
        <end position="193"/>
    </location>
</feature>